<dbReference type="RefSeq" id="WP_163612788.1">
    <property type="nucleotide sequence ID" value="NZ_JAAGWB010000057.1"/>
</dbReference>
<comment type="caution">
    <text evidence="5">The sequence shown here is derived from an EMBL/GenBank/DDBJ whole genome shotgun (WGS) entry which is preliminary data.</text>
</comment>
<dbReference type="EMBL" id="JAAGWH010000055">
    <property type="protein sequence ID" value="NEK96099.1"/>
    <property type="molecule type" value="Genomic_DNA"/>
</dbReference>
<dbReference type="InterPro" id="IPR018060">
    <property type="entry name" value="HTH_AraC"/>
</dbReference>
<evidence type="ECO:0000256" key="1">
    <source>
        <dbReference type="ARBA" id="ARBA00023015"/>
    </source>
</evidence>
<dbReference type="PANTHER" id="PTHR46796">
    <property type="entry name" value="HTH-TYPE TRANSCRIPTIONAL ACTIVATOR RHAS-RELATED"/>
    <property type="match status" value="1"/>
</dbReference>
<name>A0A6P0EZQ7_9ACTN</name>
<dbReference type="SMART" id="SM00342">
    <property type="entry name" value="HTH_ARAC"/>
    <property type="match status" value="1"/>
</dbReference>
<dbReference type="EMBL" id="JAAGWB010000057">
    <property type="protein sequence ID" value="NEN52987.1"/>
    <property type="molecule type" value="Genomic_DNA"/>
</dbReference>
<sequence length="275" mass="29489">MAEVTAWRPDVPGLTEVLHAHFTDHVYPAHTHQAWTLLLVDDGAVAYDLDRHRHGATRGLVTLLPPGVPHDGRSSSPAGFHKRVLYLEPDTLGAGRVGTAVDRPAVEDPALRVRLSALHATLRPGGDALEAESRLGFVLERLAQHLDGAVAAAPDVREDALADRVRDLIDARVAEGVSLTETAETLGVHPTSVVRAFTRRHGLPPHRYLTGRRIDLARRLLLAGMPAAEVAAAAGFADQSHLTRHFRRMLDTTPGAYARSAAAGPARSSVVGTAR</sequence>
<keyword evidence="2" id="KW-0238">DNA-binding</keyword>
<dbReference type="PROSITE" id="PS01124">
    <property type="entry name" value="HTH_ARAC_FAMILY_2"/>
    <property type="match status" value="1"/>
</dbReference>
<dbReference type="PANTHER" id="PTHR46796:SF2">
    <property type="entry name" value="TRANSCRIPTIONAL REGULATORY PROTEIN"/>
    <property type="match status" value="1"/>
</dbReference>
<dbReference type="SUPFAM" id="SSF51215">
    <property type="entry name" value="Regulatory protein AraC"/>
    <property type="match status" value="1"/>
</dbReference>
<reference evidence="6 8" key="2">
    <citation type="submission" date="2020-02" db="EMBL/GenBank/DDBJ databases">
        <title>The WGS of Modestobacter muralis DSM 100205.</title>
        <authorList>
            <person name="Jiang Z."/>
        </authorList>
    </citation>
    <scope>NUCLEOTIDE SEQUENCE [LARGE SCALE GENOMIC DNA]</scope>
    <source>
        <strain evidence="6 8">DSM 100205</strain>
    </source>
</reference>
<protein>
    <submittedName>
        <fullName evidence="5">AraC family transcriptional regulator</fullName>
    </submittedName>
</protein>
<evidence type="ECO:0000313" key="8">
    <source>
        <dbReference type="Proteomes" id="UP000471152"/>
    </source>
</evidence>
<keyword evidence="7" id="KW-1185">Reference proteome</keyword>
<evidence type="ECO:0000313" key="5">
    <source>
        <dbReference type="EMBL" id="NEK96099.1"/>
    </source>
</evidence>
<dbReference type="Proteomes" id="UP000471152">
    <property type="component" value="Unassembled WGS sequence"/>
</dbReference>
<dbReference type="InterPro" id="IPR003313">
    <property type="entry name" value="AraC-bd"/>
</dbReference>
<proteinExistence type="predicted"/>
<accession>A0A6P0EZQ7</accession>
<reference evidence="5 7" key="1">
    <citation type="submission" date="2020-01" db="EMBL/GenBank/DDBJ databases">
        <title>the WGS Modestobacter muralis CPCC 204518.</title>
        <authorList>
            <person name="Jiang Z."/>
        </authorList>
    </citation>
    <scope>NUCLEOTIDE SEQUENCE [LARGE SCALE GENOMIC DNA]</scope>
    <source>
        <strain evidence="5 7">DSM 100205</strain>
    </source>
</reference>
<evidence type="ECO:0000256" key="2">
    <source>
        <dbReference type="ARBA" id="ARBA00023125"/>
    </source>
</evidence>
<dbReference type="Pfam" id="PF12833">
    <property type="entry name" value="HTH_18"/>
    <property type="match status" value="1"/>
</dbReference>
<evidence type="ECO:0000313" key="6">
    <source>
        <dbReference type="EMBL" id="NEN52987.1"/>
    </source>
</evidence>
<evidence type="ECO:0000256" key="3">
    <source>
        <dbReference type="ARBA" id="ARBA00023163"/>
    </source>
</evidence>
<dbReference type="GO" id="GO:0043565">
    <property type="term" value="F:sequence-specific DNA binding"/>
    <property type="evidence" value="ECO:0007669"/>
    <property type="project" value="InterPro"/>
</dbReference>
<dbReference type="InterPro" id="IPR050204">
    <property type="entry name" value="AraC_XylS_family_regulators"/>
</dbReference>
<feature type="domain" description="HTH araC/xylS-type" evidence="4">
    <location>
        <begin position="163"/>
        <end position="260"/>
    </location>
</feature>
<dbReference type="GO" id="GO:0003700">
    <property type="term" value="F:DNA-binding transcription factor activity"/>
    <property type="evidence" value="ECO:0007669"/>
    <property type="project" value="InterPro"/>
</dbReference>
<evidence type="ECO:0000259" key="4">
    <source>
        <dbReference type="PROSITE" id="PS01124"/>
    </source>
</evidence>
<dbReference type="SUPFAM" id="SSF46689">
    <property type="entry name" value="Homeodomain-like"/>
    <property type="match status" value="2"/>
</dbReference>
<dbReference type="AlphaFoldDB" id="A0A6P0EZQ7"/>
<evidence type="ECO:0000313" key="7">
    <source>
        <dbReference type="Proteomes" id="UP000468828"/>
    </source>
</evidence>
<keyword evidence="1" id="KW-0805">Transcription regulation</keyword>
<gene>
    <name evidence="6" type="ORF">G3R41_18940</name>
    <name evidence="5" type="ORF">GCU67_18290</name>
</gene>
<dbReference type="Pfam" id="PF02311">
    <property type="entry name" value="AraC_binding"/>
    <property type="match status" value="1"/>
</dbReference>
<dbReference type="Gene3D" id="1.10.10.60">
    <property type="entry name" value="Homeodomain-like"/>
    <property type="match status" value="1"/>
</dbReference>
<keyword evidence="3" id="KW-0804">Transcription</keyword>
<dbReference type="InterPro" id="IPR037923">
    <property type="entry name" value="HTH-like"/>
</dbReference>
<dbReference type="InterPro" id="IPR009057">
    <property type="entry name" value="Homeodomain-like_sf"/>
</dbReference>
<dbReference type="Proteomes" id="UP000468828">
    <property type="component" value="Unassembled WGS sequence"/>
</dbReference>
<organism evidence="5 7">
    <name type="scientific">Modestobacter muralis</name>
    <dbReference type="NCBI Taxonomy" id="1608614"/>
    <lineage>
        <taxon>Bacteria</taxon>
        <taxon>Bacillati</taxon>
        <taxon>Actinomycetota</taxon>
        <taxon>Actinomycetes</taxon>
        <taxon>Geodermatophilales</taxon>
        <taxon>Geodermatophilaceae</taxon>
        <taxon>Modestobacter</taxon>
    </lineage>
</organism>